<evidence type="ECO:0000256" key="1">
    <source>
        <dbReference type="ARBA" id="ARBA00022737"/>
    </source>
</evidence>
<keyword evidence="4" id="KW-1185">Reference proteome</keyword>
<dbReference type="InterPro" id="IPR002912">
    <property type="entry name" value="ACT_dom"/>
</dbReference>
<name>A0A250XM99_9CHLO</name>
<dbReference type="EMBL" id="BEGY01000117">
    <property type="protein sequence ID" value="GAX84153.1"/>
    <property type="molecule type" value="Genomic_DNA"/>
</dbReference>
<dbReference type="SUPFAM" id="SSF55021">
    <property type="entry name" value="ACT-like"/>
    <property type="match status" value="1"/>
</dbReference>
<gene>
    <name evidence="3" type="ORF">CEUSTIGMA_g11576.t1</name>
</gene>
<dbReference type="Pfam" id="PF01842">
    <property type="entry name" value="ACT"/>
    <property type="match status" value="1"/>
</dbReference>
<accession>A0A250XM99</accession>
<sequence>MAMLKTSHKVLSCAQTTSRRKVAACSMPLSSRSSRTYMLLDFAPTCPLNRARGRKILCRSSSATEECVVPAIKIDNIHDPFATVVTVDMGDEISEMLETILALKNIGLNIRRAKISQKEKSAASSQNVFYLTEASTSEKIVKSARLEEIRMTVITSIMSKFPQNCESFSVSAKSSSDSSEGKPLLGRSTGTARAVVPTSIEVTEAENGSCSVLKIKTADRPGLLVDIVRVLKDVNLNVVSAEVDTVGTEAQDEFFLTYRGEPLSTPMITLVSNALQYYLSLGEISREESY</sequence>
<dbReference type="InterPro" id="IPR045865">
    <property type="entry name" value="ACT-like_dom_sf"/>
</dbReference>
<reference evidence="3 4" key="1">
    <citation type="submission" date="2017-08" db="EMBL/GenBank/DDBJ databases">
        <title>Acidophilic green algal genome provides insights into adaptation to an acidic environment.</title>
        <authorList>
            <person name="Hirooka S."/>
            <person name="Hirose Y."/>
            <person name="Kanesaki Y."/>
            <person name="Higuchi S."/>
            <person name="Fujiwara T."/>
            <person name="Onuma R."/>
            <person name="Era A."/>
            <person name="Ohbayashi R."/>
            <person name="Uzuka A."/>
            <person name="Nozaki H."/>
            <person name="Yoshikawa H."/>
            <person name="Miyagishima S.Y."/>
        </authorList>
    </citation>
    <scope>NUCLEOTIDE SEQUENCE [LARGE SCALE GENOMIC DNA]</scope>
    <source>
        <strain evidence="3 4">NIES-2499</strain>
    </source>
</reference>
<protein>
    <recommendedName>
        <fullName evidence="2">ACT domain-containing protein</fullName>
    </recommendedName>
</protein>
<feature type="domain" description="ACT" evidence="2">
    <location>
        <begin position="212"/>
        <end position="290"/>
    </location>
</feature>
<dbReference type="PANTHER" id="PTHR31096:SF60">
    <property type="entry name" value="ACT DOMAIN-CONTAINING PROTEIN ACR12"/>
    <property type="match status" value="1"/>
</dbReference>
<evidence type="ECO:0000313" key="4">
    <source>
        <dbReference type="Proteomes" id="UP000232323"/>
    </source>
</evidence>
<dbReference type="InterPro" id="IPR040217">
    <property type="entry name" value="ACR1-12"/>
</dbReference>
<dbReference type="AlphaFoldDB" id="A0A250XM99"/>
<organism evidence="3 4">
    <name type="scientific">Chlamydomonas eustigma</name>
    <dbReference type="NCBI Taxonomy" id="1157962"/>
    <lineage>
        <taxon>Eukaryota</taxon>
        <taxon>Viridiplantae</taxon>
        <taxon>Chlorophyta</taxon>
        <taxon>core chlorophytes</taxon>
        <taxon>Chlorophyceae</taxon>
        <taxon>CS clade</taxon>
        <taxon>Chlamydomonadales</taxon>
        <taxon>Chlamydomonadaceae</taxon>
        <taxon>Chlamydomonas</taxon>
    </lineage>
</organism>
<dbReference type="CDD" id="cd04873">
    <property type="entry name" value="ACT_UUR-ACR-like"/>
    <property type="match status" value="1"/>
</dbReference>
<evidence type="ECO:0000259" key="2">
    <source>
        <dbReference type="PROSITE" id="PS51671"/>
    </source>
</evidence>
<dbReference type="OrthoDB" id="496180at2759"/>
<comment type="caution">
    <text evidence="3">The sequence shown here is derived from an EMBL/GenBank/DDBJ whole genome shotgun (WGS) entry which is preliminary data.</text>
</comment>
<dbReference type="PANTHER" id="PTHR31096">
    <property type="entry name" value="ACT DOMAIN-CONTAINING PROTEIN ACR4-RELATED"/>
    <property type="match status" value="1"/>
</dbReference>
<proteinExistence type="predicted"/>
<dbReference type="PROSITE" id="PS51671">
    <property type="entry name" value="ACT"/>
    <property type="match status" value="1"/>
</dbReference>
<keyword evidence="1" id="KW-0677">Repeat</keyword>
<dbReference type="Proteomes" id="UP000232323">
    <property type="component" value="Unassembled WGS sequence"/>
</dbReference>
<evidence type="ECO:0000313" key="3">
    <source>
        <dbReference type="EMBL" id="GAX84153.1"/>
    </source>
</evidence>